<evidence type="ECO:0000313" key="11">
    <source>
        <dbReference type="EMBL" id="GLW90311.1"/>
    </source>
</evidence>
<dbReference type="SUPFAM" id="SSF51569">
    <property type="entry name" value="Aldolase"/>
    <property type="match status" value="1"/>
</dbReference>
<dbReference type="HAMAP" id="MF_00493">
    <property type="entry name" value="Transaldolase_2"/>
    <property type="match status" value="1"/>
</dbReference>
<keyword evidence="12" id="KW-1185">Reference proteome</keyword>
<evidence type="ECO:0000256" key="3">
    <source>
        <dbReference type="ARBA" id="ARBA00004857"/>
    </source>
</evidence>
<evidence type="ECO:0000256" key="5">
    <source>
        <dbReference type="ARBA" id="ARBA00013151"/>
    </source>
</evidence>
<dbReference type="Proteomes" id="UP001165042">
    <property type="component" value="Unassembled WGS sequence"/>
</dbReference>
<protein>
    <recommendedName>
        <fullName evidence="5 10">Transaldolase</fullName>
        <ecNumber evidence="5 10">2.2.1.2</ecNumber>
    </recommendedName>
</protein>
<sequence>MTNSTGASLDGLISEGVSPWWDGLDRRGIDSGWFASMVGTKGVSGATADQRALLRALGEDVGLGPYRDQLADLARQGASPEDAVIALAAGDGRAAGDALYEVFTHSDGQDGYVSVDVPAAAVRDPRGAVPAALRATAELARPNVMVKLPATELGLAAMRACLARGIGVHATEVYSPARYRQAVDAYFDGLAAASAAGLSVAAIPSVVAVPVGRIDEEVDARLVSTRGSGATDLLGAAGLATARLLYREYEHSLGTGRWRALHAAGARPQRLVWVAATDTDPGTRYAGRVVGWGTVTALQRAALDTLEVAEELAGDTLLGEHAAAQAVVEGLGGLGVGLDEVARELEWDGTHRVARYWEELSAVVRDRLAAAAD</sequence>
<keyword evidence="9 10" id="KW-0704">Schiff base</keyword>
<dbReference type="AlphaFoldDB" id="A0A9W6QHU2"/>
<comment type="subcellular location">
    <subcellularLocation>
        <location evidence="2 10">Cytoplasm</location>
    </subcellularLocation>
</comment>
<keyword evidence="6 10" id="KW-0963">Cytoplasm</keyword>
<reference evidence="11" key="1">
    <citation type="submission" date="2023-02" db="EMBL/GenBank/DDBJ databases">
        <title>Actinokineospora globicatena NBRC 15670.</title>
        <authorList>
            <person name="Ichikawa N."/>
            <person name="Sato H."/>
            <person name="Tonouchi N."/>
        </authorList>
    </citation>
    <scope>NUCLEOTIDE SEQUENCE</scope>
    <source>
        <strain evidence="11">NBRC 15670</strain>
    </source>
</reference>
<evidence type="ECO:0000256" key="9">
    <source>
        <dbReference type="ARBA" id="ARBA00023270"/>
    </source>
</evidence>
<dbReference type="PANTHER" id="PTHR10683:SF31">
    <property type="entry name" value="TRANSALDOLASE"/>
    <property type="match status" value="1"/>
</dbReference>
<evidence type="ECO:0000256" key="1">
    <source>
        <dbReference type="ARBA" id="ARBA00003518"/>
    </source>
</evidence>
<dbReference type="GO" id="GO:0005975">
    <property type="term" value="P:carbohydrate metabolic process"/>
    <property type="evidence" value="ECO:0007669"/>
    <property type="project" value="InterPro"/>
</dbReference>
<dbReference type="GO" id="GO:0005737">
    <property type="term" value="C:cytoplasm"/>
    <property type="evidence" value="ECO:0007669"/>
    <property type="project" value="UniProtKB-SubCell"/>
</dbReference>
<dbReference type="Pfam" id="PF00923">
    <property type="entry name" value="TAL_FSA"/>
    <property type="match status" value="1"/>
</dbReference>
<keyword evidence="8 10" id="KW-0570">Pentose shunt</keyword>
<keyword evidence="7 10" id="KW-0808">Transferase</keyword>
<evidence type="ECO:0000256" key="4">
    <source>
        <dbReference type="ARBA" id="ARBA00008426"/>
    </source>
</evidence>
<evidence type="ECO:0000313" key="12">
    <source>
        <dbReference type="Proteomes" id="UP001165042"/>
    </source>
</evidence>
<dbReference type="GO" id="GO:0004801">
    <property type="term" value="F:transaldolase activity"/>
    <property type="evidence" value="ECO:0007669"/>
    <property type="project" value="UniProtKB-UniRule"/>
</dbReference>
<dbReference type="InterPro" id="IPR001585">
    <property type="entry name" value="TAL/FSA"/>
</dbReference>
<evidence type="ECO:0000256" key="6">
    <source>
        <dbReference type="ARBA" id="ARBA00022490"/>
    </source>
</evidence>
<dbReference type="InterPro" id="IPR013785">
    <property type="entry name" value="Aldolase_TIM"/>
</dbReference>
<comment type="catalytic activity">
    <reaction evidence="10">
        <text>D-sedoheptulose 7-phosphate + D-glyceraldehyde 3-phosphate = D-erythrose 4-phosphate + beta-D-fructose 6-phosphate</text>
        <dbReference type="Rhea" id="RHEA:17053"/>
        <dbReference type="ChEBI" id="CHEBI:16897"/>
        <dbReference type="ChEBI" id="CHEBI:57483"/>
        <dbReference type="ChEBI" id="CHEBI:57634"/>
        <dbReference type="ChEBI" id="CHEBI:59776"/>
        <dbReference type="EC" id="2.2.1.2"/>
    </reaction>
</comment>
<name>A0A9W6QHU2_9PSEU</name>
<dbReference type="PANTHER" id="PTHR10683">
    <property type="entry name" value="TRANSALDOLASE"/>
    <property type="match status" value="1"/>
</dbReference>
<dbReference type="RefSeq" id="WP_285608201.1">
    <property type="nucleotide sequence ID" value="NZ_BSSD01000001.1"/>
</dbReference>
<comment type="similarity">
    <text evidence="4 10">Belongs to the transaldolase family. Type 2 subfamily.</text>
</comment>
<evidence type="ECO:0000256" key="10">
    <source>
        <dbReference type="HAMAP-Rule" id="MF_00493"/>
    </source>
</evidence>
<dbReference type="EC" id="2.2.1.2" evidence="5 10"/>
<evidence type="ECO:0000256" key="8">
    <source>
        <dbReference type="ARBA" id="ARBA00023126"/>
    </source>
</evidence>
<comment type="pathway">
    <text evidence="3 10">Carbohydrate degradation; pentose phosphate pathway; D-glyceraldehyde 3-phosphate and beta-D-fructose 6-phosphate from D-ribose 5-phosphate and D-xylulose 5-phosphate (non-oxidative stage): step 2/3.</text>
</comment>
<organism evidence="11 12">
    <name type="scientific">Actinokineospora globicatena</name>
    <dbReference type="NCBI Taxonomy" id="103729"/>
    <lineage>
        <taxon>Bacteria</taxon>
        <taxon>Bacillati</taxon>
        <taxon>Actinomycetota</taxon>
        <taxon>Actinomycetes</taxon>
        <taxon>Pseudonocardiales</taxon>
        <taxon>Pseudonocardiaceae</taxon>
        <taxon>Actinokineospora</taxon>
    </lineage>
</organism>
<dbReference type="EMBL" id="BSSD01000001">
    <property type="protein sequence ID" value="GLW90311.1"/>
    <property type="molecule type" value="Genomic_DNA"/>
</dbReference>
<gene>
    <name evidence="11" type="primary">tal1</name>
    <name evidence="10" type="synonym">tal</name>
    <name evidence="11" type="ORF">Aglo03_11270</name>
</gene>
<evidence type="ECO:0000256" key="2">
    <source>
        <dbReference type="ARBA" id="ARBA00004496"/>
    </source>
</evidence>
<comment type="caution">
    <text evidence="11">The sequence shown here is derived from an EMBL/GenBank/DDBJ whole genome shotgun (WGS) entry which is preliminary data.</text>
</comment>
<dbReference type="Gene3D" id="3.20.20.70">
    <property type="entry name" value="Aldolase class I"/>
    <property type="match status" value="1"/>
</dbReference>
<comment type="function">
    <text evidence="1 10">Transaldolase is important for the balance of metabolites in the pentose-phosphate pathway.</text>
</comment>
<dbReference type="GO" id="GO:0006098">
    <property type="term" value="P:pentose-phosphate shunt"/>
    <property type="evidence" value="ECO:0007669"/>
    <property type="project" value="UniProtKB-UniRule"/>
</dbReference>
<dbReference type="PIRSF" id="PIRSF036915">
    <property type="entry name" value="Trnald_Bac_Plnt"/>
    <property type="match status" value="1"/>
</dbReference>
<evidence type="ECO:0000256" key="7">
    <source>
        <dbReference type="ARBA" id="ARBA00022679"/>
    </source>
</evidence>
<feature type="active site" description="Schiff-base intermediate with substrate" evidence="10">
    <location>
        <position position="147"/>
    </location>
</feature>
<dbReference type="InterPro" id="IPR004732">
    <property type="entry name" value="Transaldolase_2"/>
</dbReference>
<proteinExistence type="inferred from homology"/>
<accession>A0A9W6QHU2</accession>